<name>A0A2T3M7N7_PHOLE</name>
<dbReference type="PROSITE" id="PS50011">
    <property type="entry name" value="PROTEIN_KINASE_DOM"/>
    <property type="match status" value="1"/>
</dbReference>
<sequence length="382" mass="44656">MYHHPTFDQLPTQGWKIHISAYPADTLMMAKVLVRYLVCNKVNFKFFHNLVDYYRICAGIGEQYTQAGKFFTIYPLDYDDFINIVVRLVNILDGFSGPKIVFDNHIPSTCIYYRYGVIRGTIKSKIIDFDGNEHNDDRTIYKPHWVNDPLGDEIFQSKVKESSSNKIPSRYEIKKVLSQRAKGGVYEAFDKKLNCMVIIKEGRRHGEKDLFGVSGFDRIMNELSFYKFFSNDGCLPELIDNFTILGYAYIVIEKIESIKEHKIDKAYIELHWPSLEKFINKVHKSGFIFRDIKKDNLIMSFNKIIMIDFETVSHITWEQSNLTGTIAYKKDGGIPSADSDFYALYVTKNQLIYNISNESLVNNYKYFEKIIKKIEKRIFNSY</sequence>
<evidence type="ECO:0000313" key="3">
    <source>
        <dbReference type="Proteomes" id="UP000240410"/>
    </source>
</evidence>
<dbReference type="AlphaFoldDB" id="A0A2T3M7N7"/>
<dbReference type="Gene3D" id="1.10.510.10">
    <property type="entry name" value="Transferase(Phosphotransferase) domain 1"/>
    <property type="match status" value="1"/>
</dbReference>
<dbReference type="GO" id="GO:0004672">
    <property type="term" value="F:protein kinase activity"/>
    <property type="evidence" value="ECO:0007669"/>
    <property type="project" value="InterPro"/>
</dbReference>
<protein>
    <recommendedName>
        <fullName evidence="1">Protein kinase domain-containing protein</fullName>
    </recommendedName>
</protein>
<dbReference type="InterPro" id="IPR011009">
    <property type="entry name" value="Kinase-like_dom_sf"/>
</dbReference>
<feature type="domain" description="Protein kinase" evidence="1">
    <location>
        <begin position="171"/>
        <end position="382"/>
    </location>
</feature>
<evidence type="ECO:0000259" key="1">
    <source>
        <dbReference type="PROSITE" id="PS50011"/>
    </source>
</evidence>
<accession>A0A2T3M7N7</accession>
<gene>
    <name evidence="2" type="ORF">CTM89_15045</name>
</gene>
<dbReference type="Proteomes" id="UP000240410">
    <property type="component" value="Unassembled WGS sequence"/>
</dbReference>
<dbReference type="InterPro" id="IPR000719">
    <property type="entry name" value="Prot_kinase_dom"/>
</dbReference>
<organism evidence="2 3">
    <name type="scientific">Photobacterium leiognathi</name>
    <dbReference type="NCBI Taxonomy" id="553611"/>
    <lineage>
        <taxon>Bacteria</taxon>
        <taxon>Pseudomonadati</taxon>
        <taxon>Pseudomonadota</taxon>
        <taxon>Gammaproteobacteria</taxon>
        <taxon>Vibrionales</taxon>
        <taxon>Vibrionaceae</taxon>
        <taxon>Photobacterium</taxon>
    </lineage>
</organism>
<proteinExistence type="predicted"/>
<dbReference type="GO" id="GO:0005524">
    <property type="term" value="F:ATP binding"/>
    <property type="evidence" value="ECO:0007669"/>
    <property type="project" value="InterPro"/>
</dbReference>
<dbReference type="RefSeq" id="WP_181319066.1">
    <property type="nucleotide sequence ID" value="NZ_PYOJ01000019.1"/>
</dbReference>
<comment type="caution">
    <text evidence="2">The sequence shown here is derived from an EMBL/GenBank/DDBJ whole genome shotgun (WGS) entry which is preliminary data.</text>
</comment>
<evidence type="ECO:0000313" key="2">
    <source>
        <dbReference type="EMBL" id="PSV88280.1"/>
    </source>
</evidence>
<dbReference type="SUPFAM" id="SSF56112">
    <property type="entry name" value="Protein kinase-like (PK-like)"/>
    <property type="match status" value="1"/>
</dbReference>
<reference evidence="2 3" key="1">
    <citation type="submission" date="2018-03" db="EMBL/GenBank/DDBJ databases">
        <title>Whole genome sequencing of Histamine producing bacteria.</title>
        <authorList>
            <person name="Butler K."/>
        </authorList>
    </citation>
    <scope>NUCLEOTIDE SEQUENCE [LARGE SCALE GENOMIC DNA]</scope>
    <source>
        <strain evidence="2 3">ATCC 33979</strain>
    </source>
</reference>
<dbReference type="EMBL" id="PYOJ01000019">
    <property type="protein sequence ID" value="PSV88280.1"/>
    <property type="molecule type" value="Genomic_DNA"/>
</dbReference>
<dbReference type="Pfam" id="PF25816">
    <property type="entry name" value="RamC_N"/>
    <property type="match status" value="1"/>
</dbReference>
<dbReference type="InterPro" id="IPR057929">
    <property type="entry name" value="RamC_N"/>
</dbReference>